<dbReference type="SUPFAM" id="SSF64593">
    <property type="entry name" value="Intermediate filament protein, coiled coil region"/>
    <property type="match status" value="2"/>
</dbReference>
<dbReference type="InterPro" id="IPR018039">
    <property type="entry name" value="IF_conserved"/>
</dbReference>
<evidence type="ECO:0000256" key="1">
    <source>
        <dbReference type="ARBA" id="ARBA00022754"/>
    </source>
</evidence>
<evidence type="ECO:0000313" key="10">
    <source>
        <dbReference type="EMBL" id="KAK9498249.1"/>
    </source>
</evidence>
<dbReference type="Pfam" id="PF00038">
    <property type="entry name" value="Filament"/>
    <property type="match status" value="1"/>
</dbReference>
<reference evidence="10 11" key="1">
    <citation type="submission" date="2022-12" db="EMBL/GenBank/DDBJ databases">
        <title>Chromosome-level genome assembly of true bugs.</title>
        <authorList>
            <person name="Ma L."/>
            <person name="Li H."/>
        </authorList>
    </citation>
    <scope>NUCLEOTIDE SEQUENCE [LARGE SCALE GENOMIC DNA]</scope>
    <source>
        <strain evidence="10">Lab_2022b</strain>
    </source>
</reference>
<dbReference type="GO" id="GO:0005200">
    <property type="term" value="F:structural constituent of cytoskeleton"/>
    <property type="evidence" value="ECO:0007669"/>
    <property type="project" value="UniProtKB-ARBA"/>
</dbReference>
<evidence type="ECO:0000256" key="7">
    <source>
        <dbReference type="SAM" id="MobiDB-lite"/>
    </source>
</evidence>
<dbReference type="AlphaFoldDB" id="A0AAW1CPR6"/>
<keyword evidence="2 6" id="KW-0175">Coiled coil</keyword>
<dbReference type="SMART" id="SM01391">
    <property type="entry name" value="Filament"/>
    <property type="match status" value="1"/>
</dbReference>
<organism evidence="10 11">
    <name type="scientific">Rhynocoris fuscipes</name>
    <dbReference type="NCBI Taxonomy" id="488301"/>
    <lineage>
        <taxon>Eukaryota</taxon>
        <taxon>Metazoa</taxon>
        <taxon>Ecdysozoa</taxon>
        <taxon>Arthropoda</taxon>
        <taxon>Hexapoda</taxon>
        <taxon>Insecta</taxon>
        <taxon>Pterygota</taxon>
        <taxon>Neoptera</taxon>
        <taxon>Paraneoptera</taxon>
        <taxon>Hemiptera</taxon>
        <taxon>Heteroptera</taxon>
        <taxon>Panheteroptera</taxon>
        <taxon>Cimicomorpha</taxon>
        <taxon>Reduviidae</taxon>
        <taxon>Harpactorinae</taxon>
        <taxon>Harpactorini</taxon>
        <taxon>Rhynocoris</taxon>
    </lineage>
</organism>
<dbReference type="SUPFAM" id="SSF74853">
    <property type="entry name" value="Lamin A/C globular tail domain"/>
    <property type="match status" value="1"/>
</dbReference>
<proteinExistence type="inferred from homology"/>
<dbReference type="GO" id="GO:0031507">
    <property type="term" value="P:heterochromatin formation"/>
    <property type="evidence" value="ECO:0007669"/>
    <property type="project" value="UniProtKB-ARBA"/>
</dbReference>
<dbReference type="PROSITE" id="PS51841">
    <property type="entry name" value="LTD"/>
    <property type="match status" value="1"/>
</dbReference>
<dbReference type="Gene3D" id="1.20.5.500">
    <property type="entry name" value="Single helix bin"/>
    <property type="match status" value="1"/>
</dbReference>
<dbReference type="PROSITE" id="PS00226">
    <property type="entry name" value="IF_ROD_1"/>
    <property type="match status" value="1"/>
</dbReference>
<comment type="similarity">
    <text evidence="5">Belongs to the intermediate filament family.</text>
</comment>
<dbReference type="Gene3D" id="1.20.5.1160">
    <property type="entry name" value="Vasodilator-stimulated phosphoprotein"/>
    <property type="match status" value="2"/>
</dbReference>
<accession>A0AAW1CPR6</accession>
<dbReference type="SUPFAM" id="SSF90257">
    <property type="entry name" value="Myosin rod fragments"/>
    <property type="match status" value="1"/>
</dbReference>
<dbReference type="FunFam" id="1.20.5.170:FF:000058">
    <property type="entry name" value="Intermediate filament protein B"/>
    <property type="match status" value="1"/>
</dbReference>
<dbReference type="GO" id="GO:0006998">
    <property type="term" value="P:nuclear envelope organization"/>
    <property type="evidence" value="ECO:0007669"/>
    <property type="project" value="TreeGrafter"/>
</dbReference>
<feature type="domain" description="IF rod" evidence="9">
    <location>
        <begin position="61"/>
        <end position="417"/>
    </location>
</feature>
<comment type="subcellular location">
    <subcellularLocation>
        <location evidence="4">Nucleus lamina</location>
    </subcellularLocation>
</comment>
<dbReference type="InterPro" id="IPR039008">
    <property type="entry name" value="IF_rod_dom"/>
</dbReference>
<evidence type="ECO:0000256" key="6">
    <source>
        <dbReference type="SAM" id="Coils"/>
    </source>
</evidence>
<evidence type="ECO:0000256" key="3">
    <source>
        <dbReference type="ARBA" id="ARBA00023242"/>
    </source>
</evidence>
<dbReference type="Gene3D" id="1.20.5.170">
    <property type="match status" value="1"/>
</dbReference>
<evidence type="ECO:0008006" key="12">
    <source>
        <dbReference type="Google" id="ProtNLM"/>
    </source>
</evidence>
<evidence type="ECO:0000259" key="9">
    <source>
        <dbReference type="PROSITE" id="PS51842"/>
    </source>
</evidence>
<name>A0AAW1CPR6_9HEMI</name>
<keyword evidence="11" id="KW-1185">Reference proteome</keyword>
<comment type="caution">
    <text evidence="10">The sequence shown here is derived from an EMBL/GenBank/DDBJ whole genome shotgun (WGS) entry which is preliminary data.</text>
</comment>
<feature type="region of interest" description="Disordered" evidence="7">
    <location>
        <begin position="603"/>
        <end position="625"/>
    </location>
</feature>
<dbReference type="PANTHER" id="PTHR45721">
    <property type="entry name" value="LAMIN DM0-RELATED"/>
    <property type="match status" value="1"/>
</dbReference>
<dbReference type="GO" id="GO:0007112">
    <property type="term" value="P:male meiosis cytokinesis"/>
    <property type="evidence" value="ECO:0007669"/>
    <property type="project" value="UniProtKB-ARBA"/>
</dbReference>
<dbReference type="EMBL" id="JAPXFL010000013">
    <property type="protein sequence ID" value="KAK9498249.1"/>
    <property type="molecule type" value="Genomic_DNA"/>
</dbReference>
<keyword evidence="3" id="KW-0539">Nucleus</keyword>
<dbReference type="InterPro" id="IPR036415">
    <property type="entry name" value="Lamin_tail_dom_sf"/>
</dbReference>
<dbReference type="GO" id="GO:0030833">
    <property type="term" value="P:regulation of actin filament polymerization"/>
    <property type="evidence" value="ECO:0007669"/>
    <property type="project" value="UniProtKB-ARBA"/>
</dbReference>
<feature type="compositionally biased region" description="Polar residues" evidence="7">
    <location>
        <begin position="32"/>
        <end position="54"/>
    </location>
</feature>
<keyword evidence="1 5" id="KW-0403">Intermediate filament</keyword>
<protein>
    <recommendedName>
        <fullName evidence="12">Lamin</fullName>
    </recommendedName>
</protein>
<gene>
    <name evidence="10" type="ORF">O3M35_004105</name>
</gene>
<dbReference type="Proteomes" id="UP001461498">
    <property type="component" value="Unassembled WGS sequence"/>
</dbReference>
<dbReference type="PROSITE" id="PS51842">
    <property type="entry name" value="IF_ROD_2"/>
    <property type="match status" value="1"/>
</dbReference>
<dbReference type="Gene3D" id="2.60.40.1260">
    <property type="entry name" value="Lamin Tail domain"/>
    <property type="match status" value="1"/>
</dbReference>
<evidence type="ECO:0000256" key="4">
    <source>
        <dbReference type="ARBA" id="ARBA00024186"/>
    </source>
</evidence>
<evidence type="ECO:0000256" key="5">
    <source>
        <dbReference type="RuleBase" id="RU000685"/>
    </source>
</evidence>
<feature type="domain" description="LTD" evidence="8">
    <location>
        <begin position="455"/>
        <end position="571"/>
    </location>
</feature>
<evidence type="ECO:0000256" key="2">
    <source>
        <dbReference type="ARBA" id="ARBA00023054"/>
    </source>
</evidence>
<feature type="compositionally biased region" description="Low complexity" evidence="7">
    <location>
        <begin position="1"/>
        <end position="31"/>
    </location>
</feature>
<dbReference type="GO" id="GO:0007097">
    <property type="term" value="P:nuclear migration"/>
    <property type="evidence" value="ECO:0007669"/>
    <property type="project" value="TreeGrafter"/>
</dbReference>
<dbReference type="GO" id="GO:0051664">
    <property type="term" value="P:nuclear pore localization"/>
    <property type="evidence" value="ECO:0007669"/>
    <property type="project" value="TreeGrafter"/>
</dbReference>
<dbReference type="Pfam" id="PF00932">
    <property type="entry name" value="LTD"/>
    <property type="match status" value="1"/>
</dbReference>
<feature type="coiled-coil region" evidence="6">
    <location>
        <begin position="272"/>
        <end position="370"/>
    </location>
</feature>
<dbReference type="PANTHER" id="PTHR45721:SF11">
    <property type="entry name" value="LAMIN DM0-RELATED"/>
    <property type="match status" value="1"/>
</dbReference>
<feature type="coiled-coil region" evidence="6">
    <location>
        <begin position="65"/>
        <end position="240"/>
    </location>
</feature>
<dbReference type="GO" id="GO:0090435">
    <property type="term" value="P:protein localization to nuclear envelope"/>
    <property type="evidence" value="ECO:0007669"/>
    <property type="project" value="TreeGrafter"/>
</dbReference>
<sequence length="625" mass="71290">MSSKTTKKTTTTTTSSSSSTTQQRSSSAKKSLTPSPQGPSTSQGNTNQSPLSPTRYSRLHEKEELANLNDRLACYIDRVRNLETENARLSREVRTSQETISREVTSVKTMYEHELSEARKLVDELSREKAKLELDARRLVQDNDDLKANLEKKIKECTSLQTNLALTENRLADLTTKYNTSQQDRKKLMDENKNLEKEKNKLAALIPDLRKNLEDETLSRVDLENTLQSIREELAFKEQVHQQQLTECRTKNQVQITEIDGRLSQEYEERLYQSLQEIRDQYEIDLENNKEEIKKLYEEKIRSLDSQLTRNSNAASMALDEMKQMQLRMDETSKRLAEAEVDRNIANQRARDLERQLEKLKSQYMDEFAKHDFEITRLREEMAHQVQEYQDLMDIKVALDMEIAAYRKLLEGEEARLNITPVTSPSRRPTPRKAVRGGAKRKRAYIEENEETTSSNYCVNSTAKGDIEFSDIDLDGKFIRLLNKGNKELSVSGWQIVRKAGDAGTTTFKFPRTAKVDPGSSITVWSSDSDQAHEPPENLVMKGQKWSVADTMSTSLINSSGEEVALTEHTKQQASSSISRQRGDLGIGGGDIGVGSYFQRRSHIGHIRSSQSPGRNSGEERCRIM</sequence>
<evidence type="ECO:0000259" key="8">
    <source>
        <dbReference type="PROSITE" id="PS51841"/>
    </source>
</evidence>
<evidence type="ECO:0000313" key="11">
    <source>
        <dbReference type="Proteomes" id="UP001461498"/>
    </source>
</evidence>
<dbReference type="InterPro" id="IPR001322">
    <property type="entry name" value="Lamin_tail_dom"/>
</dbReference>
<dbReference type="GO" id="GO:0005638">
    <property type="term" value="C:lamin filament"/>
    <property type="evidence" value="ECO:0007669"/>
    <property type="project" value="UniProtKB-ARBA"/>
</dbReference>
<feature type="region of interest" description="Disordered" evidence="7">
    <location>
        <begin position="1"/>
        <end position="54"/>
    </location>
</feature>